<gene>
    <name evidence="1" type="ORF">DID88_007206</name>
</gene>
<evidence type="ECO:0000313" key="1">
    <source>
        <dbReference type="EMBL" id="RAL68478.1"/>
    </source>
</evidence>
<dbReference type="AlphaFoldDB" id="A0A395J8M2"/>
<comment type="caution">
    <text evidence="1">The sequence shown here is derived from an EMBL/GenBank/DDBJ whole genome shotgun (WGS) entry which is preliminary data.</text>
</comment>
<accession>A0A395J8M2</accession>
<dbReference type="Proteomes" id="UP000249056">
    <property type="component" value="Unassembled WGS sequence"/>
</dbReference>
<dbReference type="EMBL" id="QKRW01000001">
    <property type="protein sequence ID" value="RAL68478.1"/>
    <property type="molecule type" value="Genomic_DNA"/>
</dbReference>
<organism evidence="1 2">
    <name type="scientific">Monilinia fructigena</name>
    <dbReference type="NCBI Taxonomy" id="38457"/>
    <lineage>
        <taxon>Eukaryota</taxon>
        <taxon>Fungi</taxon>
        <taxon>Dikarya</taxon>
        <taxon>Ascomycota</taxon>
        <taxon>Pezizomycotina</taxon>
        <taxon>Leotiomycetes</taxon>
        <taxon>Helotiales</taxon>
        <taxon>Sclerotiniaceae</taxon>
        <taxon>Monilinia</taxon>
    </lineage>
</organism>
<reference evidence="1 2" key="1">
    <citation type="submission" date="2018-06" db="EMBL/GenBank/DDBJ databases">
        <title>Genome Sequence of the Brown Rot Fungal Pathogen Monilinia fructigena.</title>
        <authorList>
            <person name="Landi L."/>
            <person name="De Miccolis Angelini R.M."/>
            <person name="Pollastro S."/>
            <person name="Abate D."/>
            <person name="Faretra F."/>
            <person name="Romanazzi G."/>
        </authorList>
    </citation>
    <scope>NUCLEOTIDE SEQUENCE [LARGE SCALE GENOMIC DNA]</scope>
    <source>
        <strain evidence="1 2">Mfrg269</strain>
    </source>
</reference>
<name>A0A395J8M2_9HELO</name>
<keyword evidence="2" id="KW-1185">Reference proteome</keyword>
<proteinExistence type="predicted"/>
<evidence type="ECO:0000313" key="2">
    <source>
        <dbReference type="Proteomes" id="UP000249056"/>
    </source>
</evidence>
<sequence length="79" mass="9161">MESYLAYLRNLIRWGLMKLYPTTALHGQLFIRQDYAACSSSYLRTPIQRYFPDLSQSLAYRALGALSNPLVCLLLLDDW</sequence>
<protein>
    <submittedName>
        <fullName evidence="1">Uncharacterized protein</fullName>
    </submittedName>
</protein>